<comment type="caution">
    <text evidence="1">The sequence shown here is derived from an EMBL/GenBank/DDBJ whole genome shotgun (WGS) entry which is preliminary data.</text>
</comment>
<name>X0UQ72_9ZZZZ</name>
<dbReference type="AlphaFoldDB" id="X0UQ72"/>
<proteinExistence type="predicted"/>
<accession>X0UQ72</accession>
<reference evidence="1" key="1">
    <citation type="journal article" date="2014" name="Front. Microbiol.">
        <title>High frequency of phylogenetically diverse reductive dehalogenase-homologous genes in deep subseafloor sedimentary metagenomes.</title>
        <authorList>
            <person name="Kawai M."/>
            <person name="Futagami T."/>
            <person name="Toyoda A."/>
            <person name="Takaki Y."/>
            <person name="Nishi S."/>
            <person name="Hori S."/>
            <person name="Arai W."/>
            <person name="Tsubouchi T."/>
            <person name="Morono Y."/>
            <person name="Uchiyama I."/>
            <person name="Ito T."/>
            <person name="Fujiyama A."/>
            <person name="Inagaki F."/>
            <person name="Takami H."/>
        </authorList>
    </citation>
    <scope>NUCLEOTIDE SEQUENCE</scope>
    <source>
        <strain evidence="1">Expedition CK06-06</strain>
    </source>
</reference>
<sequence length="62" mass="7504">MTFLKEAREAIKKIDKIIQEWEESWLDSREALELLIPYVKTIITYLERIQDEVAELKKRSHD</sequence>
<dbReference type="EMBL" id="BARS01010177">
    <property type="protein sequence ID" value="GAF90635.1"/>
    <property type="molecule type" value="Genomic_DNA"/>
</dbReference>
<protein>
    <submittedName>
        <fullName evidence="1">Uncharacterized protein</fullName>
    </submittedName>
</protein>
<evidence type="ECO:0000313" key="1">
    <source>
        <dbReference type="EMBL" id="GAF90635.1"/>
    </source>
</evidence>
<gene>
    <name evidence="1" type="ORF">S01H1_18940</name>
</gene>
<organism evidence="1">
    <name type="scientific">marine sediment metagenome</name>
    <dbReference type="NCBI Taxonomy" id="412755"/>
    <lineage>
        <taxon>unclassified sequences</taxon>
        <taxon>metagenomes</taxon>
        <taxon>ecological metagenomes</taxon>
    </lineage>
</organism>